<sequence length="129" mass="15071">MKHQLLKWWRDYNLSIVLATCFLVSWIFQAWTGWREFSADQSSHQQAASIFGQEGYIWTFLAATFENWQSEFLQLLAMVVLTSFLIHRGSAESRDSDDRLEAKIDRIERTLAQLSKAPSSDREDVRIPE</sequence>
<protein>
    <submittedName>
        <fullName evidence="2">Uncharacterized protein</fullName>
    </submittedName>
</protein>
<dbReference type="InterPro" id="IPR046657">
    <property type="entry name" value="DUF6766"/>
</dbReference>
<accession>A0A0D6JB24</accession>
<proteinExistence type="predicted"/>
<organism evidence="2 3">
    <name type="scientific">Candidatus Filomicrobium marinum</name>
    <dbReference type="NCBI Taxonomy" id="1608628"/>
    <lineage>
        <taxon>Bacteria</taxon>
        <taxon>Pseudomonadati</taxon>
        <taxon>Pseudomonadota</taxon>
        <taxon>Alphaproteobacteria</taxon>
        <taxon>Hyphomicrobiales</taxon>
        <taxon>Hyphomicrobiaceae</taxon>
        <taxon>Filomicrobium</taxon>
    </lineage>
</organism>
<evidence type="ECO:0000313" key="3">
    <source>
        <dbReference type="Proteomes" id="UP000033187"/>
    </source>
</evidence>
<reference evidence="3" key="1">
    <citation type="submission" date="2015-02" db="EMBL/GenBank/DDBJ databases">
        <authorList>
            <person name="Chooi Y.-H."/>
        </authorList>
    </citation>
    <scope>NUCLEOTIDE SEQUENCE [LARGE SCALE GENOMIC DNA]</scope>
    <source>
        <strain evidence="3">strain Y</strain>
    </source>
</reference>
<keyword evidence="1" id="KW-0472">Membrane</keyword>
<evidence type="ECO:0000256" key="1">
    <source>
        <dbReference type="SAM" id="Phobius"/>
    </source>
</evidence>
<dbReference type="KEGG" id="fiy:BN1229_v1_0627"/>
<keyword evidence="3" id="KW-1185">Reference proteome</keyword>
<gene>
    <name evidence="2" type="ORF">YBN1229_v1_0627</name>
</gene>
<dbReference type="Proteomes" id="UP000033187">
    <property type="component" value="Chromosome 1"/>
</dbReference>
<keyword evidence="1" id="KW-0812">Transmembrane</keyword>
<dbReference type="KEGG" id="fil:BN1229_v1_0623"/>
<feature type="transmembrane region" description="Helical" evidence="1">
    <location>
        <begin position="12"/>
        <end position="31"/>
    </location>
</feature>
<name>A0A0D6JB24_9HYPH</name>
<dbReference type="Pfam" id="PF20554">
    <property type="entry name" value="DUF6766"/>
    <property type="match status" value="1"/>
</dbReference>
<dbReference type="EMBL" id="LN829119">
    <property type="protein sequence ID" value="CPR16053.1"/>
    <property type="molecule type" value="Genomic_DNA"/>
</dbReference>
<dbReference type="AlphaFoldDB" id="A0A0D6JB24"/>
<dbReference type="OrthoDB" id="187863at2"/>
<dbReference type="RefSeq" id="WP_052743642.1">
    <property type="nucleotide sequence ID" value="NZ_LN829118.1"/>
</dbReference>
<evidence type="ECO:0000313" key="2">
    <source>
        <dbReference type="EMBL" id="CPR16053.1"/>
    </source>
</evidence>
<keyword evidence="1" id="KW-1133">Transmembrane helix</keyword>